<sequence>KDKLRGWMSHWAKEAAERLFDEFEPELRDEIRPSLERIRELEGLPDDYKVIIDKAIGANSFVQFAAILPYLVGILIGLGMGAAAPASRAGAYKVDWYMQSARIDPMAWVIAFRRKYKEFAKVENDLREQGWSEDRIAALKFTTLYYPSPAELVHWTAREVFEPEMVSKYGLTAGMDKLRREDFYKAGMDDEQIDNHWIAHWEHASWMQVVEMLHRGIITEQDVKDWFPLVEVAPYWADNLIKIAYTWPTRVDVRRFWD</sequence>
<comment type="caution">
    <text evidence="2">The sequence shown here is derived from an EMBL/GenBank/DDBJ whole genome shotgun (WGS) entry which is preliminary data.</text>
</comment>
<dbReference type="EMBL" id="BARW01026396">
    <property type="protein sequence ID" value="GAJ04990.1"/>
    <property type="molecule type" value="Genomic_DNA"/>
</dbReference>
<proteinExistence type="predicted"/>
<keyword evidence="1" id="KW-0812">Transmembrane</keyword>
<evidence type="ECO:0000313" key="2">
    <source>
        <dbReference type="EMBL" id="GAJ04990.1"/>
    </source>
</evidence>
<keyword evidence="1" id="KW-0472">Membrane</keyword>
<dbReference type="AlphaFoldDB" id="X1VEE3"/>
<accession>X1VEE3</accession>
<gene>
    <name evidence="2" type="ORF">S12H4_43064</name>
</gene>
<name>X1VEE3_9ZZZZ</name>
<reference evidence="2" key="1">
    <citation type="journal article" date="2014" name="Front. Microbiol.">
        <title>High frequency of phylogenetically diverse reductive dehalogenase-homologous genes in deep subseafloor sedimentary metagenomes.</title>
        <authorList>
            <person name="Kawai M."/>
            <person name="Futagami T."/>
            <person name="Toyoda A."/>
            <person name="Takaki Y."/>
            <person name="Nishi S."/>
            <person name="Hori S."/>
            <person name="Arai W."/>
            <person name="Tsubouchi T."/>
            <person name="Morono Y."/>
            <person name="Uchiyama I."/>
            <person name="Ito T."/>
            <person name="Fujiyama A."/>
            <person name="Inagaki F."/>
            <person name="Takami H."/>
        </authorList>
    </citation>
    <scope>NUCLEOTIDE SEQUENCE</scope>
    <source>
        <strain evidence="2">Expedition CK06-06</strain>
    </source>
</reference>
<protein>
    <submittedName>
        <fullName evidence="2">Uncharacterized protein</fullName>
    </submittedName>
</protein>
<feature type="transmembrane region" description="Helical" evidence="1">
    <location>
        <begin position="61"/>
        <end position="84"/>
    </location>
</feature>
<feature type="non-terminal residue" evidence="2">
    <location>
        <position position="258"/>
    </location>
</feature>
<feature type="non-terminal residue" evidence="2">
    <location>
        <position position="1"/>
    </location>
</feature>
<keyword evidence="1" id="KW-1133">Transmembrane helix</keyword>
<evidence type="ECO:0000256" key="1">
    <source>
        <dbReference type="SAM" id="Phobius"/>
    </source>
</evidence>
<organism evidence="2">
    <name type="scientific">marine sediment metagenome</name>
    <dbReference type="NCBI Taxonomy" id="412755"/>
    <lineage>
        <taxon>unclassified sequences</taxon>
        <taxon>metagenomes</taxon>
        <taxon>ecological metagenomes</taxon>
    </lineage>
</organism>